<dbReference type="EMBL" id="MT144509">
    <property type="protein sequence ID" value="QJA54468.1"/>
    <property type="molecule type" value="Genomic_DNA"/>
</dbReference>
<accession>A0A6H2A3X7</accession>
<reference evidence="1" key="1">
    <citation type="submission" date="2020-03" db="EMBL/GenBank/DDBJ databases">
        <title>The deep terrestrial virosphere.</title>
        <authorList>
            <person name="Holmfeldt K."/>
            <person name="Nilsson E."/>
            <person name="Simone D."/>
            <person name="Lopez-Fernandez M."/>
            <person name="Wu X."/>
            <person name="de Brujin I."/>
            <person name="Lundin D."/>
            <person name="Andersson A."/>
            <person name="Bertilsson S."/>
            <person name="Dopson M."/>
        </authorList>
    </citation>
    <scope>NUCLEOTIDE SEQUENCE</scope>
    <source>
        <strain evidence="1">TM448A04938</strain>
    </source>
</reference>
<organism evidence="1">
    <name type="scientific">viral metagenome</name>
    <dbReference type="NCBI Taxonomy" id="1070528"/>
    <lineage>
        <taxon>unclassified sequences</taxon>
        <taxon>metagenomes</taxon>
        <taxon>organismal metagenomes</taxon>
    </lineage>
</organism>
<dbReference type="AlphaFoldDB" id="A0A6H2A3X7"/>
<dbReference type="GO" id="GO:0006310">
    <property type="term" value="P:DNA recombination"/>
    <property type="evidence" value="ECO:0007669"/>
    <property type="project" value="UniProtKB-ARBA"/>
</dbReference>
<gene>
    <name evidence="1" type="ORF">TM448A04938_0007</name>
</gene>
<evidence type="ECO:0000313" key="1">
    <source>
        <dbReference type="EMBL" id="QJA54468.1"/>
    </source>
</evidence>
<dbReference type="GO" id="GO:0006302">
    <property type="term" value="P:double-strand break repair"/>
    <property type="evidence" value="ECO:0007669"/>
    <property type="project" value="UniProtKB-ARBA"/>
</dbReference>
<dbReference type="InterPro" id="IPR042525">
    <property type="entry name" value="Rad52_Rad59_Rad22_sf"/>
</dbReference>
<name>A0A6H2A3X7_9ZZZZ</name>
<sequence>MEKKNLPAIQDLYKGDLELKETQNELNVLLNQPPAPAWIKSHPFAKGVKYIPIERIEYLLTRLFLQWRVEIKSTQVIANSCVVTVRLHYQNITDNDWSWQDGIGAMAIQTDKGSGAMDWNATKSDAVMKAAPAAESYAIKDAAEKIGKIFGKDLNRKDEIGYDMLLGKVVNKEEKLNEFFNEEK</sequence>
<dbReference type="Gene3D" id="3.30.390.80">
    <property type="entry name" value="DNA repair protein Rad52/59/22"/>
    <property type="match status" value="1"/>
</dbReference>
<protein>
    <submittedName>
        <fullName evidence="1">Uncharacterized protein</fullName>
    </submittedName>
</protein>
<proteinExistence type="predicted"/>